<dbReference type="Pfam" id="PF02687">
    <property type="entry name" value="FtsX"/>
    <property type="match status" value="2"/>
</dbReference>
<feature type="transmembrane region" description="Helical" evidence="6">
    <location>
        <begin position="779"/>
        <end position="802"/>
    </location>
</feature>
<feature type="transmembrane region" description="Helical" evidence="6">
    <location>
        <begin position="814"/>
        <end position="833"/>
    </location>
</feature>
<name>A0ABW0Z507_9ACTN</name>
<keyword evidence="4 6" id="KW-1133">Transmembrane helix</keyword>
<feature type="transmembrane region" description="Helical" evidence="6">
    <location>
        <begin position="320"/>
        <end position="341"/>
    </location>
</feature>
<feature type="transmembrane region" description="Helical" evidence="6">
    <location>
        <begin position="12"/>
        <end position="38"/>
    </location>
</feature>
<accession>A0ABW0Z507</accession>
<evidence type="ECO:0000313" key="9">
    <source>
        <dbReference type="Proteomes" id="UP001596083"/>
    </source>
</evidence>
<feature type="transmembrane region" description="Helical" evidence="6">
    <location>
        <begin position="727"/>
        <end position="750"/>
    </location>
</feature>
<feature type="transmembrane region" description="Helical" evidence="6">
    <location>
        <begin position="493"/>
        <end position="512"/>
    </location>
</feature>
<dbReference type="PANTHER" id="PTHR30287:SF1">
    <property type="entry name" value="INNER MEMBRANE PROTEIN"/>
    <property type="match status" value="1"/>
</dbReference>
<feature type="transmembrane region" description="Helical" evidence="6">
    <location>
        <begin position="361"/>
        <end position="381"/>
    </location>
</feature>
<dbReference type="EMBL" id="JBHSPB010000010">
    <property type="protein sequence ID" value="MFC5722094.1"/>
    <property type="molecule type" value="Genomic_DNA"/>
</dbReference>
<evidence type="ECO:0000259" key="7">
    <source>
        <dbReference type="Pfam" id="PF02687"/>
    </source>
</evidence>
<evidence type="ECO:0000256" key="4">
    <source>
        <dbReference type="ARBA" id="ARBA00022989"/>
    </source>
</evidence>
<comment type="caution">
    <text evidence="8">The sequence shown here is derived from an EMBL/GenBank/DDBJ whole genome shotgun (WGS) entry which is preliminary data.</text>
</comment>
<reference evidence="9" key="1">
    <citation type="journal article" date="2019" name="Int. J. Syst. Evol. Microbiol.">
        <title>The Global Catalogue of Microorganisms (GCM) 10K type strain sequencing project: providing services to taxonomists for standard genome sequencing and annotation.</title>
        <authorList>
            <consortium name="The Broad Institute Genomics Platform"/>
            <consortium name="The Broad Institute Genome Sequencing Center for Infectious Disease"/>
            <person name="Wu L."/>
            <person name="Ma J."/>
        </authorList>
    </citation>
    <scope>NUCLEOTIDE SEQUENCE [LARGE SCALE GENOMIC DNA]</scope>
    <source>
        <strain evidence="9">CGMCC 4.7304</strain>
    </source>
</reference>
<feature type="domain" description="ABC3 transporter permease C-terminal" evidence="7">
    <location>
        <begin position="271"/>
        <end position="389"/>
    </location>
</feature>
<dbReference type="PANTHER" id="PTHR30287">
    <property type="entry name" value="MEMBRANE COMPONENT OF PREDICTED ABC SUPERFAMILY METABOLITE UPTAKE TRANSPORTER"/>
    <property type="match status" value="1"/>
</dbReference>
<organism evidence="8 9">
    <name type="scientific">Streptomyces gamaensis</name>
    <dbReference type="NCBI Taxonomy" id="1763542"/>
    <lineage>
        <taxon>Bacteria</taxon>
        <taxon>Bacillati</taxon>
        <taxon>Actinomycetota</taxon>
        <taxon>Actinomycetes</taxon>
        <taxon>Kitasatosporales</taxon>
        <taxon>Streptomycetaceae</taxon>
        <taxon>Streptomyces</taxon>
    </lineage>
</organism>
<dbReference type="PROSITE" id="PS51257">
    <property type="entry name" value="PROKAR_LIPOPROTEIN"/>
    <property type="match status" value="1"/>
</dbReference>
<keyword evidence="5 6" id="KW-0472">Membrane</keyword>
<proteinExistence type="predicted"/>
<sequence length="849" mass="86761">MIGKLAARSLRYRTGGFVATFLALFIGAVLVMACGGLMETGIRGEVPPQRLAGAGLVVTGDRTHQLSTGKKHKKTTVLAERVELPEELTRRVRAVPGVRAAVGERAFDAAVLAGEGARPVQAHGWESARLTPYQLADGRAPSAAGDIVLDAGLARRAGVRTGDSVRVAAHGGSAAYRVTGVAAPAAGRQVPQPVLFFSDAEAARLSGRPGSVAGIAVITEPGADPAAVRAGVAHALEGQPVTVLTGDGRGAAEHPEVLQGTQDLIALSGAVGGLVVCVAVFAVAGTVGLAARQRARELALLRAIGTGTGQLRRMLLGETLLVMLLAGAAAWPVGPLAGRWLYDVLVDSGMLAQAVRFRQGWIPALPAYGALLLTAVGGSLIGTRRAVRARPVEALGEAAVERREPTPPRIVLGLLFLAGATALCLVTALVLRGPVAASTAGPTVMCAAVGLALLGPWFTRAVTALLHWPVRLLTGPAGRLAVLNCRARTARTAAVATPVMLATAIAVGNLYLQSTIAAAGERVFAEDLRADAVITSASGGVDPALADRLRALPGVAAASPYVTSRAFTVRPHDGGESKKGLPLQGIGADGADRVLAPYVTAGSLDALRGSAVALPEHLARRMGLGPGDTLGLRLGDGTAARLRVVALFRGREGYETALTSAELLAPHTTAGLPGRILVRAADGTPADGLVRQLAEFARQHPGLRVEGRDAVTAEHARTSRTQASVNYLVIGMLVAYTALTVVNSTVVAVGNRRREFAVQRLTGSTKGQVLRMMAVEGTLVAAVGLLLGTLAAACALVPLSLAATGRPLPSGPPVIGLTAAGAALALTLAATLVPTWRALRARPVVAARA</sequence>
<evidence type="ECO:0000256" key="6">
    <source>
        <dbReference type="SAM" id="Phobius"/>
    </source>
</evidence>
<evidence type="ECO:0000256" key="3">
    <source>
        <dbReference type="ARBA" id="ARBA00022692"/>
    </source>
</evidence>
<feature type="transmembrane region" description="Helical" evidence="6">
    <location>
        <begin position="410"/>
        <end position="431"/>
    </location>
</feature>
<dbReference type="Proteomes" id="UP001596083">
    <property type="component" value="Unassembled WGS sequence"/>
</dbReference>
<dbReference type="InterPro" id="IPR003838">
    <property type="entry name" value="ABC3_permease_C"/>
</dbReference>
<keyword evidence="3 6" id="KW-0812">Transmembrane</keyword>
<evidence type="ECO:0000313" key="8">
    <source>
        <dbReference type="EMBL" id="MFC5722094.1"/>
    </source>
</evidence>
<feature type="transmembrane region" description="Helical" evidence="6">
    <location>
        <begin position="437"/>
        <end position="458"/>
    </location>
</feature>
<feature type="domain" description="ABC3 transporter permease C-terminal" evidence="7">
    <location>
        <begin position="728"/>
        <end position="841"/>
    </location>
</feature>
<dbReference type="RefSeq" id="WP_390317462.1">
    <property type="nucleotide sequence ID" value="NZ_JBHSPB010000010.1"/>
</dbReference>
<gene>
    <name evidence="8" type="ORF">ACFP1Z_18165</name>
</gene>
<evidence type="ECO:0000256" key="5">
    <source>
        <dbReference type="ARBA" id="ARBA00023136"/>
    </source>
</evidence>
<feature type="transmembrane region" description="Helical" evidence="6">
    <location>
        <begin position="264"/>
        <end position="291"/>
    </location>
</feature>
<comment type="subcellular location">
    <subcellularLocation>
        <location evidence="1">Cell membrane</location>
        <topology evidence="1">Multi-pass membrane protein</topology>
    </subcellularLocation>
</comment>
<protein>
    <submittedName>
        <fullName evidence="8">ABC transporter permease</fullName>
    </submittedName>
</protein>
<keyword evidence="9" id="KW-1185">Reference proteome</keyword>
<dbReference type="InterPro" id="IPR038766">
    <property type="entry name" value="Membrane_comp_ABC_pdt"/>
</dbReference>
<evidence type="ECO:0000256" key="2">
    <source>
        <dbReference type="ARBA" id="ARBA00022475"/>
    </source>
</evidence>
<keyword evidence="2" id="KW-1003">Cell membrane</keyword>
<evidence type="ECO:0000256" key="1">
    <source>
        <dbReference type="ARBA" id="ARBA00004651"/>
    </source>
</evidence>